<reference evidence="2" key="1">
    <citation type="submission" date="2021-05" db="EMBL/GenBank/DDBJ databases">
        <authorList>
            <person name="Alioto T."/>
            <person name="Alioto T."/>
            <person name="Gomez Garrido J."/>
        </authorList>
    </citation>
    <scope>NUCLEOTIDE SEQUENCE</scope>
</reference>
<protein>
    <submittedName>
        <fullName evidence="2">Uncharacterized protein</fullName>
    </submittedName>
</protein>
<feature type="region of interest" description="Disordered" evidence="1">
    <location>
        <begin position="71"/>
        <end position="91"/>
    </location>
</feature>
<sequence length="124" mass="13971">MADRFGLTIPGETLAEQGLGANRKYTNIVRKITVYMKRMNSTPPKKTQKPAYFDYIFSKRGHRYSPKLLEAAGLDSSSGHESNKSKTSKKVSFQMIQDVAQSSAHSSELETECSAEEFDWNPFI</sequence>
<proteinExistence type="predicted"/>
<accession>A0A8D8YG81</accession>
<feature type="compositionally biased region" description="Acidic residues" evidence="1">
    <location>
        <begin position="109"/>
        <end position="124"/>
    </location>
</feature>
<dbReference type="AlphaFoldDB" id="A0A8D8YG81"/>
<organism evidence="2">
    <name type="scientific">Cacopsylla melanoneura</name>
    <dbReference type="NCBI Taxonomy" id="428564"/>
    <lineage>
        <taxon>Eukaryota</taxon>
        <taxon>Metazoa</taxon>
        <taxon>Ecdysozoa</taxon>
        <taxon>Arthropoda</taxon>
        <taxon>Hexapoda</taxon>
        <taxon>Insecta</taxon>
        <taxon>Pterygota</taxon>
        <taxon>Neoptera</taxon>
        <taxon>Paraneoptera</taxon>
        <taxon>Hemiptera</taxon>
        <taxon>Sternorrhyncha</taxon>
        <taxon>Psylloidea</taxon>
        <taxon>Psyllidae</taxon>
        <taxon>Psyllinae</taxon>
        <taxon>Cacopsylla</taxon>
    </lineage>
</organism>
<evidence type="ECO:0000256" key="1">
    <source>
        <dbReference type="SAM" id="MobiDB-lite"/>
    </source>
</evidence>
<name>A0A8D8YG81_9HEMI</name>
<feature type="region of interest" description="Disordered" evidence="1">
    <location>
        <begin position="103"/>
        <end position="124"/>
    </location>
</feature>
<dbReference type="EMBL" id="HBUF01375379">
    <property type="protein sequence ID" value="CAG6728091.1"/>
    <property type="molecule type" value="Transcribed_RNA"/>
</dbReference>
<evidence type="ECO:0000313" key="2">
    <source>
        <dbReference type="EMBL" id="CAG6728091.1"/>
    </source>
</evidence>